<dbReference type="EMBL" id="JACHMN010000002">
    <property type="protein sequence ID" value="MBB5871925.1"/>
    <property type="molecule type" value="Genomic_DNA"/>
</dbReference>
<evidence type="ECO:0000313" key="3">
    <source>
        <dbReference type="Proteomes" id="UP000587527"/>
    </source>
</evidence>
<dbReference type="AlphaFoldDB" id="A0A841BW76"/>
<evidence type="ECO:0000256" key="1">
    <source>
        <dbReference type="SAM" id="MobiDB-lite"/>
    </source>
</evidence>
<organism evidence="2 3">
    <name type="scientific">Allocatelliglobosispora scoriae</name>
    <dbReference type="NCBI Taxonomy" id="643052"/>
    <lineage>
        <taxon>Bacteria</taxon>
        <taxon>Bacillati</taxon>
        <taxon>Actinomycetota</taxon>
        <taxon>Actinomycetes</taxon>
        <taxon>Micromonosporales</taxon>
        <taxon>Micromonosporaceae</taxon>
        <taxon>Allocatelliglobosispora</taxon>
    </lineage>
</organism>
<sequence>MPAAAVHHQVNAVPGLGPRTGKRSHPGPLVHA</sequence>
<gene>
    <name evidence="2" type="ORF">F4553_005304</name>
</gene>
<accession>A0A841BW76</accession>
<reference evidence="2 3" key="1">
    <citation type="submission" date="2020-08" db="EMBL/GenBank/DDBJ databases">
        <title>Sequencing the genomes of 1000 actinobacteria strains.</title>
        <authorList>
            <person name="Klenk H.-P."/>
        </authorList>
    </citation>
    <scope>NUCLEOTIDE SEQUENCE [LARGE SCALE GENOMIC DNA]</scope>
    <source>
        <strain evidence="2 3">DSM 45362</strain>
    </source>
</reference>
<feature type="region of interest" description="Disordered" evidence="1">
    <location>
        <begin position="1"/>
        <end position="32"/>
    </location>
</feature>
<dbReference type="Proteomes" id="UP000587527">
    <property type="component" value="Unassembled WGS sequence"/>
</dbReference>
<proteinExistence type="predicted"/>
<keyword evidence="3" id="KW-1185">Reference proteome</keyword>
<evidence type="ECO:0000313" key="2">
    <source>
        <dbReference type="EMBL" id="MBB5871925.1"/>
    </source>
</evidence>
<comment type="caution">
    <text evidence="2">The sequence shown here is derived from an EMBL/GenBank/DDBJ whole genome shotgun (WGS) entry which is preliminary data.</text>
</comment>
<name>A0A841BW76_9ACTN</name>
<protein>
    <submittedName>
        <fullName evidence="2">Uncharacterized protein</fullName>
    </submittedName>
</protein>